<accession>A0A482IMZ1</accession>
<dbReference type="SUPFAM" id="SSF89155">
    <property type="entry name" value="TorD-like"/>
    <property type="match status" value="1"/>
</dbReference>
<evidence type="ECO:0000256" key="1">
    <source>
        <dbReference type="ARBA" id="ARBA00023186"/>
    </source>
</evidence>
<dbReference type="Gene3D" id="1.10.3480.10">
    <property type="entry name" value="TorD-like"/>
    <property type="match status" value="1"/>
</dbReference>
<dbReference type="Proteomes" id="UP000253772">
    <property type="component" value="Chromosome c1"/>
</dbReference>
<dbReference type="PANTHER" id="PTHR34227">
    <property type="entry name" value="CHAPERONE PROTEIN YCDY"/>
    <property type="match status" value="1"/>
</dbReference>
<evidence type="ECO:0000313" key="2">
    <source>
        <dbReference type="EMBL" id="QBP09312.1"/>
    </source>
</evidence>
<reference evidence="2 3" key="1">
    <citation type="submission" date="2019-03" db="EMBL/GenBank/DDBJ databases">
        <title>Comparative insights into the high quality Complete genome sequence of highly metal resistant Cupriavidus metallidurans strain BS1 isolated from a gold-copper mine.</title>
        <authorList>
            <person name="Mazhar H.S."/>
            <person name="Rensing C."/>
        </authorList>
    </citation>
    <scope>NUCLEOTIDE SEQUENCE [LARGE SCALE GENOMIC DNA]</scope>
    <source>
        <strain evidence="2 3">BS1</strain>
    </source>
</reference>
<evidence type="ECO:0008006" key="4">
    <source>
        <dbReference type="Google" id="ProtNLM"/>
    </source>
</evidence>
<proteinExistence type="predicted"/>
<keyword evidence="1" id="KW-0143">Chaperone</keyword>
<dbReference type="AlphaFoldDB" id="A0A482IMZ1"/>
<dbReference type="Pfam" id="PF02613">
    <property type="entry name" value="Nitrate_red_del"/>
    <property type="match status" value="1"/>
</dbReference>
<dbReference type="EMBL" id="CP037900">
    <property type="protein sequence ID" value="QBP09312.1"/>
    <property type="molecule type" value="Genomic_DNA"/>
</dbReference>
<evidence type="ECO:0000313" key="3">
    <source>
        <dbReference type="Proteomes" id="UP000253772"/>
    </source>
</evidence>
<dbReference type="InterPro" id="IPR020945">
    <property type="entry name" value="DMSO/NO3_reduct_chaperone"/>
</dbReference>
<dbReference type="OrthoDB" id="8964592at2"/>
<protein>
    <recommendedName>
        <fullName evidence="4">Chaperone protein TorD</fullName>
    </recommendedName>
</protein>
<dbReference type="PANTHER" id="PTHR34227:SF1">
    <property type="entry name" value="DIMETHYL SULFOXIDE REDUCTASE CHAPERONE-RELATED"/>
    <property type="match status" value="1"/>
</dbReference>
<name>A0A482IMZ1_9BURK</name>
<organism evidence="2 3">
    <name type="scientific">Cupriavidus metallidurans</name>
    <dbReference type="NCBI Taxonomy" id="119219"/>
    <lineage>
        <taxon>Bacteria</taxon>
        <taxon>Pseudomonadati</taxon>
        <taxon>Pseudomonadota</taxon>
        <taxon>Betaproteobacteria</taxon>
        <taxon>Burkholderiales</taxon>
        <taxon>Burkholderiaceae</taxon>
        <taxon>Cupriavidus</taxon>
    </lineage>
</organism>
<sequence length="230" mass="24055">MTSATEDSGVPDVTVAPVLEWIAGLLVAPPTGNQIARLRSPEGCAVLGAIAVEWSSHTAMLQIRRALDPCKPADTVAADLSVSYTRLFEGVCGIPAVSLYESTYAVAACEAPAPPRLYGRAAGEMDALLRQFRMGLGATREASDHISIELALLAALLRKGHIGGEGLMRARLAGWMPALIDGCIALDPDGFYGGLARLLGNLNLLEAPGPDGQPHLVSVIDGQDGSHHVE</sequence>
<dbReference type="InterPro" id="IPR036411">
    <property type="entry name" value="TorD-like_sf"/>
</dbReference>
<dbReference type="InterPro" id="IPR050289">
    <property type="entry name" value="TorD/DmsD_chaperones"/>
</dbReference>
<gene>
    <name evidence="2" type="ORF">DDF84_005820</name>
</gene>
<dbReference type="RefSeq" id="WP_024569193.1">
    <property type="nucleotide sequence ID" value="NZ_CP037900.1"/>
</dbReference>